<gene>
    <name evidence="1" type="ORF">EHQ62_16920</name>
</gene>
<accession>A0A4Z1A233</accession>
<sequence length="107" mass="11844">MQAKISSKNHIASPFSTPVNAGVGLSILKKLSEKLEGKFCLVSGRGIIENAQLKEFPDDIYYNGVAINISFKKSKLEVFQEALMETKLELGLINRARNFKEVIGDDV</sequence>
<evidence type="ECO:0000313" key="1">
    <source>
        <dbReference type="EMBL" id="TGL58579.1"/>
    </source>
</evidence>
<dbReference type="EMBL" id="RQGH01000035">
    <property type="protein sequence ID" value="TGL58579.1"/>
    <property type="molecule type" value="Genomic_DNA"/>
</dbReference>
<evidence type="ECO:0000313" key="2">
    <source>
        <dbReference type="Proteomes" id="UP000297567"/>
    </source>
</evidence>
<name>A0A4Z1A233_9LEPT</name>
<organism evidence="1 2">
    <name type="scientific">Leptospira jelokensis</name>
    <dbReference type="NCBI Taxonomy" id="2484931"/>
    <lineage>
        <taxon>Bacteria</taxon>
        <taxon>Pseudomonadati</taxon>
        <taxon>Spirochaetota</taxon>
        <taxon>Spirochaetia</taxon>
        <taxon>Leptospirales</taxon>
        <taxon>Leptospiraceae</taxon>
        <taxon>Leptospira</taxon>
    </lineage>
</organism>
<dbReference type="AlphaFoldDB" id="A0A4Z1A233"/>
<protein>
    <submittedName>
        <fullName evidence="1">Uncharacterized protein</fullName>
    </submittedName>
</protein>
<comment type="caution">
    <text evidence="1">The sequence shown here is derived from an EMBL/GenBank/DDBJ whole genome shotgun (WGS) entry which is preliminary data.</text>
</comment>
<keyword evidence="2" id="KW-1185">Reference proteome</keyword>
<dbReference type="RefSeq" id="WP_135645017.1">
    <property type="nucleotide sequence ID" value="NZ_RQGH01000035.1"/>
</dbReference>
<proteinExistence type="predicted"/>
<reference evidence="1" key="1">
    <citation type="journal article" date="2019" name="PLoS Negl. Trop. Dis.">
        <title>Revisiting the worldwide diversity of Leptospira species in the environment.</title>
        <authorList>
            <person name="Vincent A.T."/>
            <person name="Schiettekatte O."/>
            <person name="Bourhy P."/>
            <person name="Veyrier F.J."/>
            <person name="Picardeau M."/>
        </authorList>
    </citation>
    <scope>NUCLEOTIDE SEQUENCE [LARGE SCALE GENOMIC DNA]</scope>
    <source>
        <strain evidence="1">201702451</strain>
    </source>
</reference>
<dbReference type="Proteomes" id="UP000297567">
    <property type="component" value="Unassembled WGS sequence"/>
</dbReference>